<organism evidence="1 2">
    <name type="scientific">Choristoneura fumiferana</name>
    <name type="common">Spruce budworm moth</name>
    <name type="synonym">Archips fumiferana</name>
    <dbReference type="NCBI Taxonomy" id="7141"/>
    <lineage>
        <taxon>Eukaryota</taxon>
        <taxon>Metazoa</taxon>
        <taxon>Ecdysozoa</taxon>
        <taxon>Arthropoda</taxon>
        <taxon>Hexapoda</taxon>
        <taxon>Insecta</taxon>
        <taxon>Pterygota</taxon>
        <taxon>Neoptera</taxon>
        <taxon>Endopterygota</taxon>
        <taxon>Lepidoptera</taxon>
        <taxon>Glossata</taxon>
        <taxon>Ditrysia</taxon>
        <taxon>Tortricoidea</taxon>
        <taxon>Tortricidae</taxon>
        <taxon>Tortricinae</taxon>
        <taxon>Choristoneura</taxon>
    </lineage>
</organism>
<sequence>MKTQPIETTPCKAQPLDNGPAKGKAGPIKLSLDGTTHITWVPGMAKIINNIPITIGTLKQLINKGIQPSDKIPFTNIAGLLKQVVTGTTQPINKLLVCLTQPLGQLKMGVTQPFDKVPVVFLAGPLKWPIREGVERDLGPMNVGQLRPPSKSSVPIRHRVAMGCLSGMAATAIVHPLDVVKIRMQLYPKGRTNLQMLRRIVDCEGARALYAGLTAGLLRQLTYTSTRLAVYLTLLEGYQKSHGGKMPPLSKRLEIAILAGLAGAFAGTPSEVALIHMTVEGRQRRSACSPNCSLACKKVRKTGTAITMLYRLGRREGIRVLWRGATPTLLRSWFVSTAVVGSYGEIRRFLRRFNIKEGFQLHAYTAIFSCYITAVVSSPIDVVKTK</sequence>
<evidence type="ECO:0000313" key="1">
    <source>
        <dbReference type="EMBL" id="KAI8439823.1"/>
    </source>
</evidence>
<reference evidence="1 2" key="1">
    <citation type="journal article" date="2022" name="Genome Biol. Evol.">
        <title>The Spruce Budworm Genome: Reconstructing the Evolutionary History of Antifreeze Proteins.</title>
        <authorList>
            <person name="Beliveau C."/>
            <person name="Gagne P."/>
            <person name="Picq S."/>
            <person name="Vernygora O."/>
            <person name="Keeling C.I."/>
            <person name="Pinkney K."/>
            <person name="Doucet D."/>
            <person name="Wen F."/>
            <person name="Johnston J.S."/>
            <person name="Maaroufi H."/>
            <person name="Boyle B."/>
            <person name="Laroche J."/>
            <person name="Dewar K."/>
            <person name="Juretic N."/>
            <person name="Blackburn G."/>
            <person name="Nisole A."/>
            <person name="Brunet B."/>
            <person name="Brandao M."/>
            <person name="Lumley L."/>
            <person name="Duan J."/>
            <person name="Quan G."/>
            <person name="Lucarotti C.J."/>
            <person name="Roe A.D."/>
            <person name="Sperling F.A.H."/>
            <person name="Levesque R.C."/>
            <person name="Cusson M."/>
        </authorList>
    </citation>
    <scope>NUCLEOTIDE SEQUENCE [LARGE SCALE GENOMIC DNA]</scope>
    <source>
        <strain evidence="1">Glfc:IPQL:Cfum</strain>
    </source>
</reference>
<comment type="caution">
    <text evidence="1">The sequence shown here is derived from an EMBL/GenBank/DDBJ whole genome shotgun (WGS) entry which is preliminary data.</text>
</comment>
<proteinExistence type="predicted"/>
<dbReference type="Proteomes" id="UP001064048">
    <property type="component" value="Chromosome 23"/>
</dbReference>
<accession>A0ACC0KU50</accession>
<protein>
    <submittedName>
        <fullName evidence="1">Uncharacterized protein</fullName>
    </submittedName>
</protein>
<keyword evidence="2" id="KW-1185">Reference proteome</keyword>
<evidence type="ECO:0000313" key="2">
    <source>
        <dbReference type="Proteomes" id="UP001064048"/>
    </source>
</evidence>
<name>A0ACC0KU50_CHOFU</name>
<gene>
    <name evidence="1" type="ORF">MSG28_013490</name>
</gene>
<dbReference type="EMBL" id="CM046123">
    <property type="protein sequence ID" value="KAI8439823.1"/>
    <property type="molecule type" value="Genomic_DNA"/>
</dbReference>